<dbReference type="EMBL" id="QFFM01000017">
    <property type="protein sequence ID" value="PWG64455.1"/>
    <property type="molecule type" value="Genomic_DNA"/>
</dbReference>
<comment type="caution">
    <text evidence="1">The sequence shown here is derived from an EMBL/GenBank/DDBJ whole genome shotgun (WGS) entry which is preliminary data.</text>
</comment>
<gene>
    <name evidence="1" type="ORF">DF196_08710</name>
</gene>
<keyword evidence="2" id="KW-1185">Reference proteome</keyword>
<dbReference type="AlphaFoldDB" id="A0A2U2N5F5"/>
<dbReference type="Gene3D" id="2.160.10.10">
    <property type="entry name" value="Hexapeptide repeat proteins"/>
    <property type="match status" value="1"/>
</dbReference>
<accession>A0A2U2N5F5</accession>
<dbReference type="OrthoDB" id="2643438at2"/>
<dbReference type="InterPro" id="IPR011004">
    <property type="entry name" value="Trimer_LpxA-like_sf"/>
</dbReference>
<protein>
    <submittedName>
        <fullName evidence="1">Poly-gamma-glutamate biosynthesis protein</fullName>
    </submittedName>
</protein>
<dbReference type="PANTHER" id="PTHR42811">
    <property type="entry name" value="SERINE ACETYLTRANSFERASE"/>
    <property type="match status" value="1"/>
</dbReference>
<evidence type="ECO:0000313" key="2">
    <source>
        <dbReference type="Proteomes" id="UP000245876"/>
    </source>
</evidence>
<sequence>MHIPNRKELRRILSEERALYLGRRGRYQEILRFLKAHPDYYSWKYARRMRITCFYYGKRKNNPYYALMYLLSSRRMNMLGRKLGIEAGENVFDEGLVIYHTQGIVINGNARVGKNCRLYGNNCIGNDGIHAACPIIGDGVRICVGAKVIGDVHIANHVVVAAGAVVVKSCDVEHAVLAGIPAKVIAIEEQSKRFLD</sequence>
<name>A0A2U2N5F5_9BIFI</name>
<organism evidence="1 2">
    <name type="scientific">Bifidobacterium callitrichidarum</name>
    <dbReference type="NCBI Taxonomy" id="2052941"/>
    <lineage>
        <taxon>Bacteria</taxon>
        <taxon>Bacillati</taxon>
        <taxon>Actinomycetota</taxon>
        <taxon>Actinomycetes</taxon>
        <taxon>Bifidobacteriales</taxon>
        <taxon>Bifidobacteriaceae</taxon>
        <taxon>Bifidobacterium</taxon>
    </lineage>
</organism>
<proteinExistence type="predicted"/>
<evidence type="ECO:0000313" key="1">
    <source>
        <dbReference type="EMBL" id="PWG64455.1"/>
    </source>
</evidence>
<dbReference type="SUPFAM" id="SSF51161">
    <property type="entry name" value="Trimeric LpxA-like enzymes"/>
    <property type="match status" value="1"/>
</dbReference>
<dbReference type="RefSeq" id="WP_109057456.1">
    <property type="nucleotide sequence ID" value="NZ_QFFM01000017.1"/>
</dbReference>
<reference evidence="1 2" key="1">
    <citation type="journal article" date="2018" name="Int. J. Syst. Evol. Microbiol.">
        <title>Bifidobacterium callitrichidarum sp. nov. from the faeces of the emperor tamarin (Saguinus imperator).</title>
        <authorList>
            <person name="Modesto M."/>
            <person name="Michelini S."/>
            <person name="Sansosti M.C."/>
            <person name="De Filippo C."/>
            <person name="Cavalieri D."/>
            <person name="Qvirist L."/>
            <person name="Andlid T."/>
            <person name="Spiezio C."/>
            <person name="Sandri C."/>
            <person name="Pascarelli S."/>
            <person name="Sgorbati B."/>
            <person name="Mattarelli P."/>
        </authorList>
    </citation>
    <scope>NUCLEOTIDE SEQUENCE [LARGE SCALE GENOMIC DNA]</scope>
    <source>
        <strain evidence="1 2">TRI 5</strain>
    </source>
</reference>
<dbReference type="Proteomes" id="UP000245876">
    <property type="component" value="Unassembled WGS sequence"/>
</dbReference>